<evidence type="ECO:0000313" key="1">
    <source>
        <dbReference type="EMBL" id="BDZ54049.1"/>
    </source>
</evidence>
<keyword evidence="2" id="KW-1185">Reference proteome</keyword>
<dbReference type="EMBL" id="AP027734">
    <property type="protein sequence ID" value="BDZ54049.1"/>
    <property type="molecule type" value="Genomic_DNA"/>
</dbReference>
<organism evidence="1 2">
    <name type="scientific">Agromyces marinus</name>
    <dbReference type="NCBI Taxonomy" id="1389020"/>
    <lineage>
        <taxon>Bacteria</taxon>
        <taxon>Bacillati</taxon>
        <taxon>Actinomycetota</taxon>
        <taxon>Actinomycetes</taxon>
        <taxon>Micrococcales</taxon>
        <taxon>Microbacteriaceae</taxon>
        <taxon>Agromyces</taxon>
    </lineage>
</organism>
<protein>
    <submittedName>
        <fullName evidence="1">Uncharacterized protein</fullName>
    </submittedName>
</protein>
<proteinExistence type="predicted"/>
<dbReference type="Proteomes" id="UP001321477">
    <property type="component" value="Chromosome"/>
</dbReference>
<reference evidence="2" key="1">
    <citation type="journal article" date="2019" name="Int. J. Syst. Evol. Microbiol.">
        <title>The Global Catalogue of Microorganisms (GCM) 10K type strain sequencing project: providing services to taxonomists for standard genome sequencing and annotation.</title>
        <authorList>
            <consortium name="The Broad Institute Genomics Platform"/>
            <consortium name="The Broad Institute Genome Sequencing Center for Infectious Disease"/>
            <person name="Wu L."/>
            <person name="Ma J."/>
        </authorList>
    </citation>
    <scope>NUCLEOTIDE SEQUENCE [LARGE SCALE GENOMIC DNA]</scope>
    <source>
        <strain evidence="2">NBRC 109019</strain>
    </source>
</reference>
<evidence type="ECO:0000313" key="2">
    <source>
        <dbReference type="Proteomes" id="UP001321477"/>
    </source>
</evidence>
<accession>A0ABM8GZX1</accession>
<gene>
    <name evidence="1" type="ORF">GCM10025870_11220</name>
</gene>
<name>A0ABM8GZX1_9MICO</name>
<sequence>MFDDFSHFLAYGSTDQETLRELTSEYDGLIVPGTIAAYQAEGTKGFVLSLSAAVDRPYAIDPRTPLFQYHNGAPKRSHVALAEILHISDELRQHGVVRPEAWTEDFARTVAEAWLRFNTAYTSLAPKQFEKYARRLGRSLPQADAKLPRWVLAPYLMATPGETWIDDANDLLWRCTVAAAGENRPKLRRVFAAQDPRHLATSIGSSDEEEVVIWIDNLEEVDPANATRLAEYASSVATISRRGKRAFALYGGYFSVLLRAVGLQGVSHGIGFSEHRNHIELRTSGGAPARYYVERIHRYLPVDLASELWRQDPNLVDAAYDNYISKDPGEYTYHDLMKHSVFARADEIRRVEGASVRELRARLADEHASYLRDLNRVRLTPGLQRRLDASLVHLPVWAHALVSVE</sequence>